<evidence type="ECO:0000313" key="7">
    <source>
        <dbReference type="EMBL" id="OXT01536.1"/>
    </source>
</evidence>
<dbReference type="PANTHER" id="PTHR14226:SF29">
    <property type="entry name" value="NEUROPATHY TARGET ESTERASE SWS"/>
    <property type="match status" value="1"/>
</dbReference>
<accession>A0A231V1T3</accession>
<sequence length="311" mass="33609">MMTAKDEAVPEEKHRQPYTRSAGGADPRIGLALGGGGARGLAHIHVLEELDALGIRPTVIAGSSIGALVGAGYAAGMSGAEIRDYAIGAFGRKVETLKRVFQVRPTRVGETVSGNFHLGQFNIENILAAFLPKRLHSRFEELEVPLLVTATDYYGHRACILKDGDLLSALAASAAVPALFAPVRRDGTLFIDGGICSPVPFDLFGDSVDIVIAVDVVGSPRRSGKSPSSIDLLFGATQLMMQSITAGKLERRPPDIMLRPAIDRFRVLDFARVDQVLDESRNVRLDLREALLRLRPELVADRIVERLSAQH</sequence>
<feature type="region of interest" description="Disordered" evidence="5">
    <location>
        <begin position="1"/>
        <end position="23"/>
    </location>
</feature>
<dbReference type="InterPro" id="IPR016035">
    <property type="entry name" value="Acyl_Trfase/lysoPLipase"/>
</dbReference>
<dbReference type="SUPFAM" id="SSF52151">
    <property type="entry name" value="FabD/lysophospholipase-like"/>
    <property type="match status" value="1"/>
</dbReference>
<dbReference type="Gene3D" id="3.40.1090.10">
    <property type="entry name" value="Cytosolic phospholipase A2 catalytic domain"/>
    <property type="match status" value="2"/>
</dbReference>
<dbReference type="GO" id="GO:0016787">
    <property type="term" value="F:hydrolase activity"/>
    <property type="evidence" value="ECO:0007669"/>
    <property type="project" value="UniProtKB-UniRule"/>
</dbReference>
<name>A0A231V1T3_9HYPH</name>
<feature type="short sequence motif" description="GXSXG" evidence="4">
    <location>
        <begin position="62"/>
        <end position="66"/>
    </location>
</feature>
<dbReference type="EMBL" id="NBYO01000001">
    <property type="protein sequence ID" value="OXT01536.1"/>
    <property type="molecule type" value="Genomic_DNA"/>
</dbReference>
<feature type="domain" description="PNPLA" evidence="6">
    <location>
        <begin position="31"/>
        <end position="205"/>
    </location>
</feature>
<evidence type="ECO:0000313" key="8">
    <source>
        <dbReference type="Proteomes" id="UP000215405"/>
    </source>
</evidence>
<organism evidence="7 8">
    <name type="scientific">Notoacmeibacter marinus</name>
    <dbReference type="NCBI Taxonomy" id="1876515"/>
    <lineage>
        <taxon>Bacteria</taxon>
        <taxon>Pseudomonadati</taxon>
        <taxon>Pseudomonadota</taxon>
        <taxon>Alphaproteobacteria</taxon>
        <taxon>Hyphomicrobiales</taxon>
        <taxon>Notoacmeibacteraceae</taxon>
        <taxon>Notoacmeibacter</taxon>
    </lineage>
</organism>
<dbReference type="Pfam" id="PF01734">
    <property type="entry name" value="Patatin"/>
    <property type="match status" value="1"/>
</dbReference>
<dbReference type="AlphaFoldDB" id="A0A231V1T3"/>
<reference evidence="8" key="1">
    <citation type="journal article" date="2017" name="Int. J. Syst. Evol. Microbiol.">
        <title>Notoacmeibacter marinus gen. nov., sp. nov., isolated from the gut of a limpet and proposal of Notoacmeibacteraceae fam. nov. in the order Rhizobiales of the class Alphaproteobacteria.</title>
        <authorList>
            <person name="Huang Z."/>
            <person name="Guo F."/>
            <person name="Lai Q."/>
        </authorList>
    </citation>
    <scope>NUCLEOTIDE SEQUENCE [LARGE SCALE GENOMIC DNA]</scope>
    <source>
        <strain evidence="8">XMTR2A4</strain>
    </source>
</reference>
<keyword evidence="3 4" id="KW-0443">Lipid metabolism</keyword>
<evidence type="ECO:0000256" key="1">
    <source>
        <dbReference type="ARBA" id="ARBA00022801"/>
    </source>
</evidence>
<proteinExistence type="predicted"/>
<keyword evidence="8" id="KW-1185">Reference proteome</keyword>
<dbReference type="PROSITE" id="PS51635">
    <property type="entry name" value="PNPLA"/>
    <property type="match status" value="1"/>
</dbReference>
<dbReference type="PANTHER" id="PTHR14226">
    <property type="entry name" value="NEUROPATHY TARGET ESTERASE/SWISS CHEESE D.MELANOGASTER"/>
    <property type="match status" value="1"/>
</dbReference>
<evidence type="ECO:0000256" key="5">
    <source>
        <dbReference type="SAM" id="MobiDB-lite"/>
    </source>
</evidence>
<evidence type="ECO:0000256" key="3">
    <source>
        <dbReference type="ARBA" id="ARBA00023098"/>
    </source>
</evidence>
<dbReference type="RefSeq" id="WP_240534920.1">
    <property type="nucleotide sequence ID" value="NZ_NBYO01000001.1"/>
</dbReference>
<protein>
    <submittedName>
        <fullName evidence="7">Patatin</fullName>
    </submittedName>
</protein>
<evidence type="ECO:0000259" key="6">
    <source>
        <dbReference type="PROSITE" id="PS51635"/>
    </source>
</evidence>
<dbReference type="GO" id="GO:0016042">
    <property type="term" value="P:lipid catabolic process"/>
    <property type="evidence" value="ECO:0007669"/>
    <property type="project" value="UniProtKB-UniRule"/>
</dbReference>
<feature type="short sequence motif" description="GXGXXG" evidence="4">
    <location>
        <begin position="35"/>
        <end position="40"/>
    </location>
</feature>
<dbReference type="InterPro" id="IPR050301">
    <property type="entry name" value="NTE"/>
</dbReference>
<feature type="compositionally biased region" description="Basic and acidic residues" evidence="5">
    <location>
        <begin position="1"/>
        <end position="15"/>
    </location>
</feature>
<keyword evidence="2 4" id="KW-0442">Lipid degradation</keyword>
<dbReference type="Proteomes" id="UP000215405">
    <property type="component" value="Unassembled WGS sequence"/>
</dbReference>
<dbReference type="InterPro" id="IPR002641">
    <property type="entry name" value="PNPLA_dom"/>
</dbReference>
<evidence type="ECO:0000256" key="2">
    <source>
        <dbReference type="ARBA" id="ARBA00022963"/>
    </source>
</evidence>
<gene>
    <name evidence="7" type="ORF">B7H23_00730</name>
</gene>
<keyword evidence="1 4" id="KW-0378">Hydrolase</keyword>
<comment type="caution">
    <text evidence="7">The sequence shown here is derived from an EMBL/GenBank/DDBJ whole genome shotgun (WGS) entry which is preliminary data.</text>
</comment>
<evidence type="ECO:0000256" key="4">
    <source>
        <dbReference type="PROSITE-ProRule" id="PRU01161"/>
    </source>
</evidence>
<feature type="active site" description="Nucleophile" evidence="4">
    <location>
        <position position="64"/>
    </location>
</feature>
<feature type="short sequence motif" description="DGA/G" evidence="4">
    <location>
        <begin position="192"/>
        <end position="194"/>
    </location>
</feature>
<feature type="active site" description="Proton acceptor" evidence="4">
    <location>
        <position position="192"/>
    </location>
</feature>